<dbReference type="GO" id="GO:0042601">
    <property type="term" value="C:endospore-forming forespore"/>
    <property type="evidence" value="ECO:0007669"/>
    <property type="project" value="TreeGrafter"/>
</dbReference>
<name>A0A2X4VZE8_LEDLE</name>
<reference evidence="1 2" key="1">
    <citation type="submission" date="2018-06" db="EMBL/GenBank/DDBJ databases">
        <authorList>
            <consortium name="Pathogen Informatics"/>
            <person name="Doyle S."/>
        </authorList>
    </citation>
    <scope>NUCLEOTIDE SEQUENCE [LARGE SCALE GENOMIC DNA]</scope>
    <source>
        <strain evidence="1 2">NCTC4824</strain>
    </source>
</reference>
<dbReference type="KEGG" id="blen:NCTC4824_01536"/>
<dbReference type="AlphaFoldDB" id="A0A2X4VZE8"/>
<dbReference type="PANTHER" id="PTHR39179">
    <property type="entry name" value="SPORE COAT PROTEIN I"/>
    <property type="match status" value="1"/>
</dbReference>
<dbReference type="SUPFAM" id="SSF56112">
    <property type="entry name" value="Protein kinase-like (PK-like)"/>
    <property type="match status" value="1"/>
</dbReference>
<gene>
    <name evidence="1" type="primary">cotI</name>
    <name evidence="1" type="ORF">NCTC4824_01536</name>
</gene>
<dbReference type="InterPro" id="IPR011009">
    <property type="entry name" value="Kinase-like_dom_sf"/>
</dbReference>
<dbReference type="PANTHER" id="PTHR39179:SF3">
    <property type="entry name" value="COTS-RELATED PROTEIN"/>
    <property type="match status" value="1"/>
</dbReference>
<dbReference type="RefSeq" id="WP_066137172.1">
    <property type="nucleotide sequence ID" value="NZ_CBCSGM010000001.1"/>
</dbReference>
<dbReference type="STRING" id="1348624.GCA_001591545_00623"/>
<dbReference type="EMBL" id="LS483476">
    <property type="protein sequence ID" value="SQI55789.1"/>
    <property type="molecule type" value="Genomic_DNA"/>
</dbReference>
<evidence type="ECO:0000313" key="1">
    <source>
        <dbReference type="EMBL" id="SQI55789.1"/>
    </source>
</evidence>
<keyword evidence="1" id="KW-0167">Capsid protein</keyword>
<organism evidence="1 2">
    <name type="scientific">Lederbergia lenta</name>
    <name type="common">Bacillus lentus</name>
    <dbReference type="NCBI Taxonomy" id="1467"/>
    <lineage>
        <taxon>Bacteria</taxon>
        <taxon>Bacillati</taxon>
        <taxon>Bacillota</taxon>
        <taxon>Bacilli</taxon>
        <taxon>Bacillales</taxon>
        <taxon>Bacillaceae</taxon>
        <taxon>Lederbergia</taxon>
    </lineage>
</organism>
<proteinExistence type="predicted"/>
<sequence>MAHILEEEVKRIVKLYGLDADFVQNIGNVYRIYTNKGEFALKRMKVENGLDFLYYMQFLYQRGYNRIVPIFPTADGRFAILEGKYVYYLMPWLENKLKEDHTQKHHDLFRELARFHMLSVREVPVSKEERKEHFDRTQNRWEKEQEAMETYMEVSEKTWYMSPFQLMFCTFFSEISGGQRYALRKLNDWHEASLEETKARSVIVHGKLSTEHFLYNEKGIGYFSNFEKASIASPIHDLLPFLSRMLNTHPKQFNESVEWLEAYFRHFPFKSEEMHLFLSYLAQPGPIYRVIEKYFSTTNEKNEMQFVRDLQRHYWQMKNKEFIVMRLNEIEERKKQMEQEQSHPSE</sequence>
<dbReference type="InterPro" id="IPR014253">
    <property type="entry name" value="Spore_coat_YsxE"/>
</dbReference>
<accession>A0A2X4VZE8</accession>
<dbReference type="Proteomes" id="UP000249134">
    <property type="component" value="Chromosome 1"/>
</dbReference>
<keyword evidence="2" id="KW-1185">Reference proteome</keyword>
<dbReference type="Gene3D" id="3.90.1200.10">
    <property type="match status" value="1"/>
</dbReference>
<evidence type="ECO:0000313" key="2">
    <source>
        <dbReference type="Proteomes" id="UP000249134"/>
    </source>
</evidence>
<keyword evidence="1" id="KW-0946">Virion</keyword>
<dbReference type="NCBIfam" id="TIGR02904">
    <property type="entry name" value="spore_ysxE"/>
    <property type="match status" value="1"/>
</dbReference>
<protein>
    <submittedName>
        <fullName evidence="1">Spore coat protein YsxE</fullName>
    </submittedName>
</protein>
<dbReference type="InterPro" id="IPR047175">
    <property type="entry name" value="CotS-like"/>
</dbReference>
<dbReference type="Gene3D" id="3.30.200.20">
    <property type="entry name" value="Phosphorylase Kinase, domain 1"/>
    <property type="match status" value="1"/>
</dbReference>